<keyword evidence="5" id="KW-0943">RNA-mediated gene silencing</keyword>
<name>A0A8C6PR94_NOTFU</name>
<sequence length="764" mass="84132">MSRGRGGAYKEHYRHPSPDLQTKQNNYRPGPRPHLLPRPEPEQYSNLNFYNGPPCSVQPPPRLSHSSPNLIGVFANPAGFDYSQKLGDPPVSNSFQVQQVEFLRGQSFEAPQFRVSSRGGGGASSNQPPSSSNQPQSGYCRYSNPRGRSQGQSFAYSPGTAAFRGSLAPRHQNQFPSRNSNQRAYGPRFSQTDALLGNFQSLSLESRSNRGRQRFDKLSSSGRSANLRPAKDEIRFTPEIQDQVYRALAALRPGESTTARVLCKKIHLTKSIVNKALYSLERSKKASKQDLTPPLWALCGVGESRISETQPPSRCFLVRHPERAESDPEAKNQVEVKEEGSDSESSSYSSSSESSDAEESLLPAGQLNKDGYPGLTSSSDQGPTSSIMSELKEKILQYLLESGQTTALVVAKNLGLKNAKQVKSSLNFLEKQGEVTRNSDASPLKWDLSPHRRKKMERSLKVVQQNTTIGGLMEVMDSRENDGGGGSIFLPSSLPGLEPLNQSAHSPLTSSINKAFSPTGLDNIEDQWATDDIPEFLNMTNSVGTVAVSLAAPPPLNLWAKLQEVRLKNPVSGLMEYAQYLGHNCEFLLLDQSGPSHDPRFRMQVMLNGRLFPIAEASSKKVAKKDAAAATLRLLHNEMQGGSADGNVVSVEQVLDLDTSVSSVLNSFTAICMFLLCGRRTSPHTVRTNISALKPIFIRVRHTSRDQEAEHPCVRRSFWTAAVKKVRLAQEVERVVGSGIEHRSETVPTVSFSQNRSKFFYFHS</sequence>
<reference evidence="10" key="3">
    <citation type="submission" date="2025-09" db="UniProtKB">
        <authorList>
            <consortium name="Ensembl"/>
        </authorList>
    </citation>
    <scope>IDENTIFICATION</scope>
</reference>
<feature type="compositionally biased region" description="Polar residues" evidence="7">
    <location>
        <begin position="146"/>
        <end position="155"/>
    </location>
</feature>
<evidence type="ECO:0000256" key="1">
    <source>
        <dbReference type="ARBA" id="ARBA00004496"/>
    </source>
</evidence>
<keyword evidence="2" id="KW-0963">Cytoplasm</keyword>
<dbReference type="PROSITE" id="PS50137">
    <property type="entry name" value="DS_RBD"/>
    <property type="match status" value="1"/>
</dbReference>
<keyword evidence="4 6" id="KW-0694">RNA-binding</keyword>
<evidence type="ECO:0008006" key="12">
    <source>
        <dbReference type="Google" id="ProtNLM"/>
    </source>
</evidence>
<evidence type="ECO:0000256" key="2">
    <source>
        <dbReference type="ARBA" id="ARBA00022490"/>
    </source>
</evidence>
<dbReference type="PANTHER" id="PTHR10910">
    <property type="entry name" value="EUKARYOTE SPECIFIC DSRNA BINDING PROTEIN"/>
    <property type="match status" value="1"/>
</dbReference>
<dbReference type="SMART" id="SM00358">
    <property type="entry name" value="DSRM"/>
    <property type="match status" value="1"/>
</dbReference>
<dbReference type="Ensembl" id="ENSNFUT00015048853.1">
    <property type="protein sequence ID" value="ENSNFUP00015046807.1"/>
    <property type="gene ID" value="ENSNFUG00015022168.1"/>
</dbReference>
<dbReference type="InterPro" id="IPR014720">
    <property type="entry name" value="dsRBD_dom"/>
</dbReference>
<dbReference type="SUPFAM" id="SSF46785">
    <property type="entry name" value="Winged helix' DNA-binding domain"/>
    <property type="match status" value="2"/>
</dbReference>
<dbReference type="GO" id="GO:0031047">
    <property type="term" value="P:regulatory ncRNA-mediated gene silencing"/>
    <property type="evidence" value="ECO:0007669"/>
    <property type="project" value="UniProtKB-KW"/>
</dbReference>
<dbReference type="GO" id="GO:0006396">
    <property type="term" value="P:RNA processing"/>
    <property type="evidence" value="ECO:0007669"/>
    <property type="project" value="TreeGrafter"/>
</dbReference>
<reference evidence="10" key="2">
    <citation type="submission" date="2025-08" db="UniProtKB">
        <authorList>
            <consortium name="Ensembl"/>
        </authorList>
    </citation>
    <scope>IDENTIFICATION</scope>
</reference>
<keyword evidence="3" id="KW-0677">Repeat</keyword>
<dbReference type="AlphaFoldDB" id="A0A8C6PR94"/>
<proteinExistence type="predicted"/>
<comment type="subcellular location">
    <subcellularLocation>
        <location evidence="1">Cytoplasm</location>
    </subcellularLocation>
</comment>
<keyword evidence="11" id="KW-1185">Reference proteome</keyword>
<evidence type="ECO:0000256" key="5">
    <source>
        <dbReference type="ARBA" id="ARBA00023158"/>
    </source>
</evidence>
<dbReference type="GO" id="GO:0003725">
    <property type="term" value="F:double-stranded RNA binding"/>
    <property type="evidence" value="ECO:0007669"/>
    <property type="project" value="TreeGrafter"/>
</dbReference>
<feature type="region of interest" description="Disordered" evidence="7">
    <location>
        <begin position="207"/>
        <end position="226"/>
    </location>
</feature>
<feature type="domain" description="DRBM" evidence="8">
    <location>
        <begin position="569"/>
        <end position="637"/>
    </location>
</feature>
<feature type="region of interest" description="Disordered" evidence="7">
    <location>
        <begin position="319"/>
        <end position="386"/>
    </location>
</feature>
<accession>A0A8C6PR94</accession>
<feature type="domain" description="Z-binding" evidence="9">
    <location>
        <begin position="385"/>
        <end position="450"/>
    </location>
</feature>
<evidence type="ECO:0000256" key="6">
    <source>
        <dbReference type="PROSITE-ProRule" id="PRU00266"/>
    </source>
</evidence>
<feature type="compositionally biased region" description="Low complexity" evidence="7">
    <location>
        <begin position="343"/>
        <end position="354"/>
    </location>
</feature>
<evidence type="ECO:0000313" key="11">
    <source>
        <dbReference type="Proteomes" id="UP000694548"/>
    </source>
</evidence>
<protein>
    <recommendedName>
        <fullName evidence="12">Adenosine deaminase, RNA-specific</fullName>
    </recommendedName>
</protein>
<dbReference type="Gene3D" id="3.30.160.20">
    <property type="match status" value="1"/>
</dbReference>
<feature type="region of interest" description="Disordered" evidence="7">
    <location>
        <begin position="113"/>
        <end position="163"/>
    </location>
</feature>
<dbReference type="Gene3D" id="1.10.10.10">
    <property type="entry name" value="Winged helix-like DNA-binding domain superfamily/Winged helix DNA-binding domain"/>
    <property type="match status" value="2"/>
</dbReference>
<evidence type="ECO:0000256" key="3">
    <source>
        <dbReference type="ARBA" id="ARBA00022737"/>
    </source>
</evidence>
<dbReference type="GeneTree" id="ENSGT00940000157243"/>
<dbReference type="PANTHER" id="PTHR10910:SF107">
    <property type="entry name" value="DOUBLE-STRANDED RNA-SPECIFIC ADENOSINE DEAMINASE"/>
    <property type="match status" value="1"/>
</dbReference>
<dbReference type="GO" id="GO:0005730">
    <property type="term" value="C:nucleolus"/>
    <property type="evidence" value="ECO:0007669"/>
    <property type="project" value="TreeGrafter"/>
</dbReference>
<feature type="compositionally biased region" description="Low complexity" evidence="7">
    <location>
        <begin position="124"/>
        <end position="138"/>
    </location>
</feature>
<feature type="compositionally biased region" description="Basic and acidic residues" evidence="7">
    <location>
        <begin position="319"/>
        <end position="340"/>
    </location>
</feature>
<reference evidence="10" key="1">
    <citation type="submission" date="2014-08" db="EMBL/GenBank/DDBJ databases">
        <authorList>
            <person name="Senf B."/>
            <person name="Petzold A."/>
            <person name="Downie B.R."/>
            <person name="Koch P."/>
            <person name="Platzer M."/>
        </authorList>
    </citation>
    <scope>NUCLEOTIDE SEQUENCE [LARGE SCALE GENOMIC DNA]</scope>
    <source>
        <strain evidence="10">GRZ</strain>
    </source>
</reference>
<dbReference type="Proteomes" id="UP000694548">
    <property type="component" value="Chromosome sgr05"/>
</dbReference>
<dbReference type="InterPro" id="IPR036388">
    <property type="entry name" value="WH-like_DNA-bd_sf"/>
</dbReference>
<dbReference type="GO" id="GO:0003726">
    <property type="term" value="F:double-stranded RNA adenosine deaminase activity"/>
    <property type="evidence" value="ECO:0007669"/>
    <property type="project" value="InterPro"/>
</dbReference>
<dbReference type="PROSITE" id="PS50139">
    <property type="entry name" value="Z_BINDING"/>
    <property type="match status" value="2"/>
</dbReference>
<dbReference type="FunFam" id="3.30.160.20:FF:000005">
    <property type="entry name" value="Putative double-stranded RNA-specific adenosine deaminase"/>
    <property type="match status" value="1"/>
</dbReference>
<dbReference type="SUPFAM" id="SSF54768">
    <property type="entry name" value="dsRNA-binding domain-like"/>
    <property type="match status" value="1"/>
</dbReference>
<dbReference type="SMART" id="SM00550">
    <property type="entry name" value="Zalpha"/>
    <property type="match status" value="2"/>
</dbReference>
<evidence type="ECO:0000313" key="10">
    <source>
        <dbReference type="Ensembl" id="ENSNFUP00015046807.1"/>
    </source>
</evidence>
<dbReference type="GO" id="GO:0008251">
    <property type="term" value="F:tRNA-specific adenosine deaminase activity"/>
    <property type="evidence" value="ECO:0007669"/>
    <property type="project" value="TreeGrafter"/>
</dbReference>
<dbReference type="Pfam" id="PF00035">
    <property type="entry name" value="dsrm"/>
    <property type="match status" value="1"/>
</dbReference>
<evidence type="ECO:0000259" key="9">
    <source>
        <dbReference type="PROSITE" id="PS50139"/>
    </source>
</evidence>
<evidence type="ECO:0000259" key="8">
    <source>
        <dbReference type="PROSITE" id="PS50137"/>
    </source>
</evidence>
<evidence type="ECO:0000256" key="4">
    <source>
        <dbReference type="ARBA" id="ARBA00022884"/>
    </source>
</evidence>
<organism evidence="10 11">
    <name type="scientific">Nothobranchius furzeri</name>
    <name type="common">Turquoise killifish</name>
    <dbReference type="NCBI Taxonomy" id="105023"/>
    <lineage>
        <taxon>Eukaryota</taxon>
        <taxon>Metazoa</taxon>
        <taxon>Chordata</taxon>
        <taxon>Craniata</taxon>
        <taxon>Vertebrata</taxon>
        <taxon>Euteleostomi</taxon>
        <taxon>Actinopterygii</taxon>
        <taxon>Neopterygii</taxon>
        <taxon>Teleostei</taxon>
        <taxon>Neoteleostei</taxon>
        <taxon>Acanthomorphata</taxon>
        <taxon>Ovalentaria</taxon>
        <taxon>Atherinomorphae</taxon>
        <taxon>Cyprinodontiformes</taxon>
        <taxon>Nothobranchiidae</taxon>
        <taxon>Nothobranchius</taxon>
    </lineage>
</organism>
<dbReference type="InterPro" id="IPR036390">
    <property type="entry name" value="WH_DNA-bd_sf"/>
</dbReference>
<feature type="compositionally biased region" description="Basic and acidic residues" evidence="7">
    <location>
        <begin position="8"/>
        <end position="17"/>
    </location>
</feature>
<feature type="compositionally biased region" description="Polar residues" evidence="7">
    <location>
        <begin position="375"/>
        <end position="386"/>
    </location>
</feature>
<dbReference type="Pfam" id="PF02295">
    <property type="entry name" value="z-alpha"/>
    <property type="match status" value="2"/>
</dbReference>
<dbReference type="GO" id="GO:0005737">
    <property type="term" value="C:cytoplasm"/>
    <property type="evidence" value="ECO:0007669"/>
    <property type="project" value="UniProtKB-SubCell"/>
</dbReference>
<feature type="domain" description="Z-binding" evidence="9">
    <location>
        <begin position="234"/>
        <end position="300"/>
    </location>
</feature>
<feature type="region of interest" description="Disordered" evidence="7">
    <location>
        <begin position="1"/>
        <end position="68"/>
    </location>
</feature>
<dbReference type="InterPro" id="IPR042371">
    <property type="entry name" value="Z_dom"/>
</dbReference>
<dbReference type="GO" id="GO:0006382">
    <property type="term" value="P:adenosine to inosine editing"/>
    <property type="evidence" value="ECO:0007669"/>
    <property type="project" value="TreeGrafter"/>
</dbReference>
<evidence type="ECO:0000256" key="7">
    <source>
        <dbReference type="SAM" id="MobiDB-lite"/>
    </source>
</evidence>